<evidence type="ECO:0000256" key="1">
    <source>
        <dbReference type="SAM" id="MobiDB-lite"/>
    </source>
</evidence>
<organism evidence="3">
    <name type="scientific">Tanacetum cinerariifolium</name>
    <name type="common">Dalmatian daisy</name>
    <name type="synonym">Chrysanthemum cinerariifolium</name>
    <dbReference type="NCBI Taxonomy" id="118510"/>
    <lineage>
        <taxon>Eukaryota</taxon>
        <taxon>Viridiplantae</taxon>
        <taxon>Streptophyta</taxon>
        <taxon>Embryophyta</taxon>
        <taxon>Tracheophyta</taxon>
        <taxon>Spermatophyta</taxon>
        <taxon>Magnoliopsida</taxon>
        <taxon>eudicotyledons</taxon>
        <taxon>Gunneridae</taxon>
        <taxon>Pentapetalae</taxon>
        <taxon>asterids</taxon>
        <taxon>campanulids</taxon>
        <taxon>Asterales</taxon>
        <taxon>Asteraceae</taxon>
        <taxon>Asteroideae</taxon>
        <taxon>Anthemideae</taxon>
        <taxon>Anthemidinae</taxon>
        <taxon>Tanacetum</taxon>
    </lineage>
</organism>
<feature type="domain" description="Tf2-1-like SH3-like" evidence="2">
    <location>
        <begin position="815"/>
        <end position="865"/>
    </location>
</feature>
<dbReference type="InterPro" id="IPR032567">
    <property type="entry name" value="RTL1-rel"/>
</dbReference>
<accession>A0A6L2MJR3</accession>
<dbReference type="SUPFAM" id="SSF50630">
    <property type="entry name" value="Acid proteases"/>
    <property type="match status" value="1"/>
</dbReference>
<dbReference type="EMBL" id="BKCJ010006729">
    <property type="protein sequence ID" value="GEU73639.1"/>
    <property type="molecule type" value="Genomic_DNA"/>
</dbReference>
<name>A0A6L2MJR3_TANCI</name>
<dbReference type="SUPFAM" id="SSF56672">
    <property type="entry name" value="DNA/RNA polymerases"/>
    <property type="match status" value="1"/>
</dbReference>
<gene>
    <name evidence="3" type="ORF">Tci_045617</name>
</gene>
<feature type="region of interest" description="Disordered" evidence="1">
    <location>
        <begin position="274"/>
        <end position="316"/>
    </location>
</feature>
<evidence type="ECO:0000313" key="3">
    <source>
        <dbReference type="EMBL" id="GEU73639.1"/>
    </source>
</evidence>
<sequence length="950" mass="109526">MMTRERTLKDQWRDRFRDEEEDLKKNLEDPEECGEDKANAIMGAIHDKLNDDCFNNTSEDEDDLEGILDYLEPRSYEGFIDLDDKAYKNRRCRLLGMTYKESTLILMEKVKVTRYTIGPSEIYTKVKVLGADEIPRTRDNVATKRARLIEKVACDQGRGQRNGRNQNGDAIDDNIRGDVKNVIENNDRRGCTYKEFLACNPKEYDGKGGAIVYTRWIEKMELVQDISGCGDNQKVKYTNGSVIGTMGWLGMLAAMEPSTIQKAMQIASTLTDEALRNGSIKNNPKKRGNEGEPSKDRNGRDDNKRTRTGNAFATTANPIRREYTSTTPKCTAYNYHHSPEIPCRTCFNCDRPGHFDKDYRVVMTSNNACGKAFMLGEEEDLQDPNIMTGTFTLNNHYATTLFDSGADYSFVSTTFTPLLGIEPNDLGFSYEIKIASGWLVKIDKVGKGCKLEIEGHVFDIYLIPFGSESFDVIICMDWLSNHKAEIICHEKKQEELVVVKDFIEVFPDELSGLPPSREIRFRIELVPGAIWVTKSPYRLAPSEMKELSGQFKELQKKVSFDQARRLGEHRHFLLRRRVDPLEYHSISKIYLRSGYHQLRVHEDDIPKIVFRTRYGHFEFIVMPFGLTNSPTEAPRTPYEVCLILRLAGYYRRFIENFFKIAKPLTVLTQKSKTFDWGEKQENTFQTLKSKLCDAPVLALLNGPKDFMGDVRTLIMDEAHSRSTLYTQDLVKAEHQSPSGLLQQHEILDWKWERIAMDFVLVVNARSIKNPVRHEYGLPPSDRWGRAEGPLIGPQLVQKTTDKISQIEDILKKGVVCFEKKEKLAPRFVRPFEIVEKIGHIVYRLRLHEELNGVHDTFHVSNLKKCLADPTLQVPLDEIQVDAKLNFVEEPVEILEREFKKLKRSRIATIKVRWNSKREPEFTWEREDQMRLKYLHLFSSVSGWISGSKFF</sequence>
<comment type="caution">
    <text evidence="3">The sequence shown here is derived from an EMBL/GenBank/DDBJ whole genome shotgun (WGS) entry which is preliminary data.</text>
</comment>
<dbReference type="PANTHER" id="PTHR15503:SF45">
    <property type="entry name" value="RNA-DIRECTED DNA POLYMERASE HOMOLOG"/>
    <property type="match status" value="1"/>
</dbReference>
<dbReference type="Gene3D" id="3.10.10.10">
    <property type="entry name" value="HIV Type 1 Reverse Transcriptase, subunit A, domain 1"/>
    <property type="match status" value="1"/>
</dbReference>
<dbReference type="Gene3D" id="2.40.70.10">
    <property type="entry name" value="Acid Proteases"/>
    <property type="match status" value="1"/>
</dbReference>
<dbReference type="Pfam" id="PF24626">
    <property type="entry name" value="SH3_Tf2-1"/>
    <property type="match status" value="1"/>
</dbReference>
<dbReference type="InterPro" id="IPR043502">
    <property type="entry name" value="DNA/RNA_pol_sf"/>
</dbReference>
<dbReference type="CDD" id="cd00303">
    <property type="entry name" value="retropepsin_like"/>
    <property type="match status" value="1"/>
</dbReference>
<evidence type="ECO:0000259" key="2">
    <source>
        <dbReference type="Pfam" id="PF24626"/>
    </source>
</evidence>
<dbReference type="PANTHER" id="PTHR15503">
    <property type="entry name" value="LDOC1 RELATED"/>
    <property type="match status" value="1"/>
</dbReference>
<feature type="compositionally biased region" description="Basic and acidic residues" evidence="1">
    <location>
        <begin position="287"/>
        <end position="305"/>
    </location>
</feature>
<dbReference type="Pfam" id="PF08284">
    <property type="entry name" value="RVP_2"/>
    <property type="match status" value="1"/>
</dbReference>
<dbReference type="InterPro" id="IPR021109">
    <property type="entry name" value="Peptidase_aspartic_dom_sf"/>
</dbReference>
<dbReference type="InterPro" id="IPR056924">
    <property type="entry name" value="SH3_Tf2-1"/>
</dbReference>
<dbReference type="InterPro" id="IPR043128">
    <property type="entry name" value="Rev_trsase/Diguanyl_cyclase"/>
</dbReference>
<protein>
    <recommendedName>
        <fullName evidence="2">Tf2-1-like SH3-like domain-containing protein</fullName>
    </recommendedName>
</protein>
<dbReference type="Gene3D" id="3.30.70.270">
    <property type="match status" value="1"/>
</dbReference>
<reference evidence="3" key="1">
    <citation type="journal article" date="2019" name="Sci. Rep.">
        <title>Draft genome of Tanacetum cinerariifolium, the natural source of mosquito coil.</title>
        <authorList>
            <person name="Yamashiro T."/>
            <person name="Shiraishi A."/>
            <person name="Satake H."/>
            <person name="Nakayama K."/>
        </authorList>
    </citation>
    <scope>NUCLEOTIDE SEQUENCE</scope>
</reference>
<dbReference type="AlphaFoldDB" id="A0A6L2MJR3"/>
<proteinExistence type="predicted"/>